<dbReference type="InterPro" id="IPR029058">
    <property type="entry name" value="AB_hydrolase_fold"/>
</dbReference>
<dbReference type="InterPro" id="IPR050261">
    <property type="entry name" value="FrsA_esterase"/>
</dbReference>
<comment type="caution">
    <text evidence="2">The sequence shown here is derived from an EMBL/GenBank/DDBJ whole genome shotgun (WGS) entry which is preliminary data.</text>
</comment>
<dbReference type="GO" id="GO:0016787">
    <property type="term" value="F:hydrolase activity"/>
    <property type="evidence" value="ECO:0007669"/>
    <property type="project" value="UniProtKB-KW"/>
</dbReference>
<protein>
    <submittedName>
        <fullName evidence="2">Dienelactone hydrolase</fullName>
    </submittedName>
</protein>
<keyword evidence="2" id="KW-0378">Hydrolase</keyword>
<dbReference type="RefSeq" id="WP_110530861.1">
    <property type="nucleotide sequence ID" value="NZ_NOXG01000012.1"/>
</dbReference>
<dbReference type="Gene3D" id="3.40.50.1820">
    <property type="entry name" value="alpha/beta hydrolase"/>
    <property type="match status" value="1"/>
</dbReference>
<evidence type="ECO:0000313" key="2">
    <source>
        <dbReference type="EMBL" id="PYD75235.1"/>
    </source>
</evidence>
<dbReference type="PANTHER" id="PTHR22946">
    <property type="entry name" value="DIENELACTONE HYDROLASE DOMAIN-CONTAINING PROTEIN-RELATED"/>
    <property type="match status" value="1"/>
</dbReference>
<dbReference type="Proteomes" id="UP000247609">
    <property type="component" value="Unassembled WGS sequence"/>
</dbReference>
<sequence length="275" mass="29978">MRTTLSSFVSRCWPIFVLSCLLAGFGPVAQARMVTRPLSWDFEHTRFDGVIVYDDAVTAKRPGLLMVPAWFGVNDNAIRKAEQIAGQRYVILLTDMYGAGIRPRDTAQARAAVAPLLTDRALMRRRINFALQQFRAQADTAPLDPSRLAAIGFCFGGAAVLDLARSGAAIAAAVSFHGNLSTDNPALAKQIHAHVLAMNGADDEATAPDFGAFMQEMRQSPAPWQFLVIGHAVHCFTETEATARTGQCRYDPQAAAQSYGLMDQWLATSFKKGDR</sequence>
<dbReference type="PANTHER" id="PTHR22946:SF4">
    <property type="entry name" value="ESTERASE FRSA"/>
    <property type="match status" value="1"/>
</dbReference>
<gene>
    <name evidence="2" type="ORF">CFR71_10415</name>
</gene>
<accession>A0A318Q8M9</accession>
<evidence type="ECO:0000313" key="3">
    <source>
        <dbReference type="Proteomes" id="UP000247609"/>
    </source>
</evidence>
<dbReference type="InterPro" id="IPR002925">
    <property type="entry name" value="Dienelactn_hydro"/>
</dbReference>
<feature type="domain" description="Dienelactone hydrolase" evidence="1">
    <location>
        <begin position="48"/>
        <end position="268"/>
    </location>
</feature>
<dbReference type="SUPFAM" id="SSF53474">
    <property type="entry name" value="alpha/beta-Hydrolases"/>
    <property type="match status" value="1"/>
</dbReference>
<dbReference type="Pfam" id="PF01738">
    <property type="entry name" value="DLH"/>
    <property type="match status" value="1"/>
</dbReference>
<dbReference type="EMBL" id="NOXG01000012">
    <property type="protein sequence ID" value="PYD75235.1"/>
    <property type="molecule type" value="Genomic_DNA"/>
</dbReference>
<evidence type="ECO:0000259" key="1">
    <source>
        <dbReference type="Pfam" id="PF01738"/>
    </source>
</evidence>
<name>A0A318Q8M9_9PROT</name>
<proteinExistence type="predicted"/>
<organism evidence="2 3">
    <name type="scientific">Novacetimonas pomaceti</name>
    <dbReference type="NCBI Taxonomy" id="2021998"/>
    <lineage>
        <taxon>Bacteria</taxon>
        <taxon>Pseudomonadati</taxon>
        <taxon>Pseudomonadota</taxon>
        <taxon>Alphaproteobacteria</taxon>
        <taxon>Acetobacterales</taxon>
        <taxon>Acetobacteraceae</taxon>
        <taxon>Novacetimonas</taxon>
    </lineage>
</organism>
<reference evidence="2 3" key="1">
    <citation type="submission" date="2017-07" db="EMBL/GenBank/DDBJ databases">
        <title>A draft genome sequence of Komagataeibacter sp. T5K1.</title>
        <authorList>
            <person name="Skraban J."/>
            <person name="Cleenwerck I."/>
            <person name="Vandamme P."/>
            <person name="Trcek J."/>
        </authorList>
    </citation>
    <scope>NUCLEOTIDE SEQUENCE [LARGE SCALE GENOMIC DNA]</scope>
    <source>
        <strain evidence="2 3">T5K1</strain>
    </source>
</reference>
<dbReference type="AlphaFoldDB" id="A0A318Q8M9"/>